<keyword evidence="2" id="KW-0540">Nuclease</keyword>
<dbReference type="GO" id="GO:0004519">
    <property type="term" value="F:endonuclease activity"/>
    <property type="evidence" value="ECO:0007669"/>
    <property type="project" value="UniProtKB-KW"/>
</dbReference>
<keyword evidence="1" id="KW-1133">Transmembrane helix</keyword>
<feature type="transmembrane region" description="Helical" evidence="1">
    <location>
        <begin position="43"/>
        <end position="69"/>
    </location>
</feature>
<keyword evidence="2" id="KW-0255">Endonuclease</keyword>
<accession>A0A9D1W7S8</accession>
<keyword evidence="2" id="KW-0378">Hydrolase</keyword>
<reference evidence="2" key="2">
    <citation type="submission" date="2021-04" db="EMBL/GenBank/DDBJ databases">
        <authorList>
            <person name="Gilroy R."/>
        </authorList>
    </citation>
    <scope>NUCLEOTIDE SEQUENCE</scope>
    <source>
        <strain evidence="2">1719</strain>
    </source>
</reference>
<protein>
    <submittedName>
        <fullName evidence="2">Endonuclease</fullName>
    </submittedName>
</protein>
<reference evidence="2" key="1">
    <citation type="journal article" date="2021" name="PeerJ">
        <title>Extensive microbial diversity within the chicken gut microbiome revealed by metagenomics and culture.</title>
        <authorList>
            <person name="Gilroy R."/>
            <person name="Ravi A."/>
            <person name="Getino M."/>
            <person name="Pursley I."/>
            <person name="Horton D.L."/>
            <person name="Alikhan N.F."/>
            <person name="Baker D."/>
            <person name="Gharbi K."/>
            <person name="Hall N."/>
            <person name="Watson M."/>
            <person name="Adriaenssens E.M."/>
            <person name="Foster-Nyarko E."/>
            <person name="Jarju S."/>
            <person name="Secka A."/>
            <person name="Antonio M."/>
            <person name="Oren A."/>
            <person name="Chaudhuri R.R."/>
            <person name="La Ragione R."/>
            <person name="Hildebrand F."/>
            <person name="Pallen M.J."/>
        </authorList>
    </citation>
    <scope>NUCLEOTIDE SEQUENCE</scope>
    <source>
        <strain evidence="2">1719</strain>
    </source>
</reference>
<evidence type="ECO:0000313" key="3">
    <source>
        <dbReference type="Proteomes" id="UP000824156"/>
    </source>
</evidence>
<evidence type="ECO:0000256" key="1">
    <source>
        <dbReference type="SAM" id="Phobius"/>
    </source>
</evidence>
<proteinExistence type="predicted"/>
<gene>
    <name evidence="2" type="ORF">H9853_03005</name>
</gene>
<evidence type="ECO:0000313" key="2">
    <source>
        <dbReference type="EMBL" id="HIX53970.1"/>
    </source>
</evidence>
<feature type="transmembrane region" description="Helical" evidence="1">
    <location>
        <begin position="12"/>
        <end position="31"/>
    </location>
</feature>
<organism evidence="2 3">
    <name type="scientific">Candidatus Sphingobacterium stercoripullorum</name>
    <dbReference type="NCBI Taxonomy" id="2838759"/>
    <lineage>
        <taxon>Bacteria</taxon>
        <taxon>Pseudomonadati</taxon>
        <taxon>Bacteroidota</taxon>
        <taxon>Sphingobacteriia</taxon>
        <taxon>Sphingobacteriales</taxon>
        <taxon>Sphingobacteriaceae</taxon>
        <taxon>Sphingobacterium</taxon>
    </lineage>
</organism>
<dbReference type="Proteomes" id="UP000824156">
    <property type="component" value="Unassembled WGS sequence"/>
</dbReference>
<sequence>MRKKRSRKKKLGVISNLVLLANLIAILALFGSYGASKIDPQTFWPLALLGLGYLPILVVNLCFMAYWLLRKPRYIVLSLAAILLGIPSLKKHFGLGIQSSDIPQKKETDLRVMSYNVHLFESIERGNKEG</sequence>
<keyword evidence="1" id="KW-0472">Membrane</keyword>
<name>A0A9D1W7S8_9SPHI</name>
<comment type="caution">
    <text evidence="2">The sequence shown here is derived from an EMBL/GenBank/DDBJ whole genome shotgun (WGS) entry which is preliminary data.</text>
</comment>
<feature type="non-terminal residue" evidence="2">
    <location>
        <position position="130"/>
    </location>
</feature>
<keyword evidence="1" id="KW-0812">Transmembrane</keyword>
<dbReference type="EMBL" id="DXEZ01000084">
    <property type="protein sequence ID" value="HIX53970.1"/>
    <property type="molecule type" value="Genomic_DNA"/>
</dbReference>
<dbReference type="AlphaFoldDB" id="A0A9D1W7S8"/>